<dbReference type="InterPro" id="IPR052035">
    <property type="entry name" value="ZnF_BED_domain_contain"/>
</dbReference>
<dbReference type="PANTHER" id="PTHR46481:SF10">
    <property type="entry name" value="ZINC FINGER BED DOMAIN-CONTAINING PROTEIN 39"/>
    <property type="match status" value="1"/>
</dbReference>
<dbReference type="InterPro" id="IPR012337">
    <property type="entry name" value="RNaseH-like_sf"/>
</dbReference>
<keyword evidence="9" id="KW-1185">Reference proteome</keyword>
<evidence type="ECO:0000313" key="8">
    <source>
        <dbReference type="EMBL" id="KDQ51398.1"/>
    </source>
</evidence>
<organism evidence="8 9">
    <name type="scientific">Jaapia argillacea MUCL 33604</name>
    <dbReference type="NCBI Taxonomy" id="933084"/>
    <lineage>
        <taxon>Eukaryota</taxon>
        <taxon>Fungi</taxon>
        <taxon>Dikarya</taxon>
        <taxon>Basidiomycota</taxon>
        <taxon>Agaricomycotina</taxon>
        <taxon>Agaricomycetes</taxon>
        <taxon>Agaricomycetidae</taxon>
        <taxon>Jaapiales</taxon>
        <taxon>Jaapiaceae</taxon>
        <taxon>Jaapia</taxon>
    </lineage>
</organism>
<dbReference type="GO" id="GO:0005634">
    <property type="term" value="C:nucleus"/>
    <property type="evidence" value="ECO:0007669"/>
    <property type="project" value="UniProtKB-SubCell"/>
</dbReference>
<dbReference type="HOGENOM" id="CLU_1034960_0_0_1"/>
<gene>
    <name evidence="8" type="ORF">JAAARDRAFT_185205</name>
</gene>
<feature type="compositionally biased region" description="Polar residues" evidence="6">
    <location>
        <begin position="89"/>
        <end position="103"/>
    </location>
</feature>
<dbReference type="Proteomes" id="UP000027265">
    <property type="component" value="Unassembled WGS sequence"/>
</dbReference>
<evidence type="ECO:0000256" key="6">
    <source>
        <dbReference type="SAM" id="MobiDB-lite"/>
    </source>
</evidence>
<feature type="region of interest" description="Disordered" evidence="6">
    <location>
        <begin position="39"/>
        <end position="68"/>
    </location>
</feature>
<proteinExistence type="predicted"/>
<dbReference type="GO" id="GO:0046983">
    <property type="term" value="F:protein dimerization activity"/>
    <property type="evidence" value="ECO:0007669"/>
    <property type="project" value="InterPro"/>
</dbReference>
<reference evidence="9" key="1">
    <citation type="journal article" date="2014" name="Proc. Natl. Acad. Sci. U.S.A.">
        <title>Extensive sampling of basidiomycete genomes demonstrates inadequacy of the white-rot/brown-rot paradigm for wood decay fungi.</title>
        <authorList>
            <person name="Riley R."/>
            <person name="Salamov A.A."/>
            <person name="Brown D.W."/>
            <person name="Nagy L.G."/>
            <person name="Floudas D."/>
            <person name="Held B.W."/>
            <person name="Levasseur A."/>
            <person name="Lombard V."/>
            <person name="Morin E."/>
            <person name="Otillar R."/>
            <person name="Lindquist E.A."/>
            <person name="Sun H."/>
            <person name="LaButti K.M."/>
            <person name="Schmutz J."/>
            <person name="Jabbour D."/>
            <person name="Luo H."/>
            <person name="Baker S.E."/>
            <person name="Pisabarro A.G."/>
            <person name="Walton J.D."/>
            <person name="Blanchette R.A."/>
            <person name="Henrissat B."/>
            <person name="Martin F."/>
            <person name="Cullen D."/>
            <person name="Hibbett D.S."/>
            <person name="Grigoriev I.V."/>
        </authorList>
    </citation>
    <scope>NUCLEOTIDE SEQUENCE [LARGE SCALE GENOMIC DNA]</scope>
    <source>
        <strain evidence="9">MUCL 33604</strain>
    </source>
</reference>
<dbReference type="InterPro" id="IPR008906">
    <property type="entry name" value="HATC_C_dom"/>
</dbReference>
<evidence type="ECO:0000313" key="9">
    <source>
        <dbReference type="Proteomes" id="UP000027265"/>
    </source>
</evidence>
<dbReference type="AlphaFoldDB" id="A0A067P909"/>
<evidence type="ECO:0000256" key="2">
    <source>
        <dbReference type="ARBA" id="ARBA00022723"/>
    </source>
</evidence>
<feature type="compositionally biased region" description="Basic and acidic residues" evidence="6">
    <location>
        <begin position="110"/>
        <end position="121"/>
    </location>
</feature>
<keyword evidence="3" id="KW-0863">Zinc-finger</keyword>
<protein>
    <recommendedName>
        <fullName evidence="7">HAT C-terminal dimerisation domain-containing protein</fullName>
    </recommendedName>
</protein>
<dbReference type="OrthoDB" id="3262464at2759"/>
<dbReference type="PANTHER" id="PTHR46481">
    <property type="entry name" value="ZINC FINGER BED DOMAIN-CONTAINING PROTEIN 4"/>
    <property type="match status" value="1"/>
</dbReference>
<evidence type="ECO:0000256" key="4">
    <source>
        <dbReference type="ARBA" id="ARBA00022833"/>
    </source>
</evidence>
<sequence length="272" mass="31000">MILNPTTKLEWIDKHWSQDDASQARDWIKDAMFQYQKSLRASNPQTDTLTRSATSQPNLQPHPSQTAAQAQYRGYLSLEALKRKYSQSSMSSESLTRSGSNMPTLEESDREAAERAADERDRITVDQELRRYLDSPTISGPALEHFNLVSFWQGHSHLFPILYRVALDVLPAQASAVCCERIFSSSKETITARRSKLSSTMLEILQFLKYIFRQERLSFKGIDPEIREEELAKDNELVGSGGQDVHELLVSEQLDELVGILDEEVSYILNNQ</sequence>
<keyword evidence="5" id="KW-0539">Nucleus</keyword>
<dbReference type="InParanoid" id="A0A067P909"/>
<dbReference type="Pfam" id="PF05699">
    <property type="entry name" value="Dimer_Tnp_hAT"/>
    <property type="match status" value="1"/>
</dbReference>
<comment type="subcellular location">
    <subcellularLocation>
        <location evidence="1">Nucleus</location>
    </subcellularLocation>
</comment>
<evidence type="ECO:0000256" key="5">
    <source>
        <dbReference type="ARBA" id="ARBA00023242"/>
    </source>
</evidence>
<feature type="region of interest" description="Disordered" evidence="6">
    <location>
        <begin position="89"/>
        <end position="121"/>
    </location>
</feature>
<dbReference type="SUPFAM" id="SSF53098">
    <property type="entry name" value="Ribonuclease H-like"/>
    <property type="match status" value="1"/>
</dbReference>
<accession>A0A067P909</accession>
<evidence type="ECO:0000256" key="1">
    <source>
        <dbReference type="ARBA" id="ARBA00004123"/>
    </source>
</evidence>
<dbReference type="GO" id="GO:0008270">
    <property type="term" value="F:zinc ion binding"/>
    <property type="evidence" value="ECO:0007669"/>
    <property type="project" value="UniProtKB-KW"/>
</dbReference>
<dbReference type="EMBL" id="KL197749">
    <property type="protein sequence ID" value="KDQ51398.1"/>
    <property type="molecule type" value="Genomic_DNA"/>
</dbReference>
<evidence type="ECO:0000259" key="7">
    <source>
        <dbReference type="Pfam" id="PF05699"/>
    </source>
</evidence>
<keyword evidence="4" id="KW-0862">Zinc</keyword>
<name>A0A067P909_9AGAM</name>
<evidence type="ECO:0000256" key="3">
    <source>
        <dbReference type="ARBA" id="ARBA00022771"/>
    </source>
</evidence>
<feature type="domain" description="HAT C-terminal dimerisation" evidence="7">
    <location>
        <begin position="128"/>
        <end position="209"/>
    </location>
</feature>
<keyword evidence="2" id="KW-0479">Metal-binding</keyword>